<feature type="transmembrane region" description="Helical" evidence="1">
    <location>
        <begin position="32"/>
        <end position="51"/>
    </location>
</feature>
<evidence type="ECO:0000256" key="1">
    <source>
        <dbReference type="SAM" id="Phobius"/>
    </source>
</evidence>
<evidence type="ECO:0000313" key="2">
    <source>
        <dbReference type="EMBL" id="OIJ11368.1"/>
    </source>
</evidence>
<accession>A0A1S2LFT5</accession>
<keyword evidence="1" id="KW-0472">Membrane</keyword>
<dbReference type="AlphaFoldDB" id="A0A1S2LFT5"/>
<keyword evidence="1" id="KW-0812">Transmembrane</keyword>
<sequence>MSKNKYILFYLAFLCLVSLINGFDFWRDEQTILAIVGIVASLLFFLTLIGYLKEVKSLIWLGIIVLSTYTLYIIGSLIWSFTPETVYLFLVALVILLTIVYIIVIFKMKEKVSLL</sequence>
<reference evidence="2 3" key="1">
    <citation type="submission" date="2016-10" db="EMBL/GenBank/DDBJ databases">
        <title>Draft genome sequences of four alkaliphilic bacteria belonging to the Anaerobacillus genus.</title>
        <authorList>
            <person name="Bassil N.M."/>
            <person name="Lloyd J.R."/>
        </authorList>
    </citation>
    <scope>NUCLEOTIDE SEQUENCE [LARGE SCALE GENOMIC DNA]</scope>
    <source>
        <strain evidence="2 3">DSM 15340</strain>
    </source>
</reference>
<comment type="caution">
    <text evidence="2">The sequence shown here is derived from an EMBL/GenBank/DDBJ whole genome shotgun (WGS) entry which is preliminary data.</text>
</comment>
<feature type="transmembrane region" description="Helical" evidence="1">
    <location>
        <begin position="58"/>
        <end position="79"/>
    </location>
</feature>
<keyword evidence="3" id="KW-1185">Reference proteome</keyword>
<dbReference type="Proteomes" id="UP000180098">
    <property type="component" value="Unassembled WGS sequence"/>
</dbReference>
<proteinExistence type="predicted"/>
<dbReference type="RefSeq" id="WP_071313665.1">
    <property type="nucleotide sequence ID" value="NZ_MLQQ01000029.1"/>
</dbReference>
<evidence type="ECO:0000313" key="3">
    <source>
        <dbReference type="Proteomes" id="UP000180098"/>
    </source>
</evidence>
<protein>
    <submittedName>
        <fullName evidence="2">Uncharacterized protein</fullName>
    </submittedName>
</protein>
<dbReference type="OrthoDB" id="9937529at2"/>
<keyword evidence="1" id="KW-1133">Transmembrane helix</keyword>
<name>A0A1S2LFT5_9BACI</name>
<organism evidence="2 3">
    <name type="scientific">Anaerobacillus arseniciselenatis</name>
    <dbReference type="NCBI Taxonomy" id="85682"/>
    <lineage>
        <taxon>Bacteria</taxon>
        <taxon>Bacillati</taxon>
        <taxon>Bacillota</taxon>
        <taxon>Bacilli</taxon>
        <taxon>Bacillales</taxon>
        <taxon>Bacillaceae</taxon>
        <taxon>Anaerobacillus</taxon>
    </lineage>
</organism>
<dbReference type="EMBL" id="MLQQ01000029">
    <property type="protein sequence ID" value="OIJ11368.1"/>
    <property type="molecule type" value="Genomic_DNA"/>
</dbReference>
<feature type="transmembrane region" description="Helical" evidence="1">
    <location>
        <begin position="85"/>
        <end position="106"/>
    </location>
</feature>
<gene>
    <name evidence="2" type="ORF">BKP35_12340</name>
</gene>